<accession>A0A0V1GQN9</accession>
<gene>
    <name evidence="1" type="ORF">T11_16158</name>
</gene>
<protein>
    <submittedName>
        <fullName evidence="1">Uncharacterized protein</fullName>
    </submittedName>
</protein>
<comment type="caution">
    <text evidence="1">The sequence shown here is derived from an EMBL/GenBank/DDBJ whole genome shotgun (WGS) entry which is preliminary data.</text>
</comment>
<proteinExistence type="predicted"/>
<reference evidence="1 2" key="1">
    <citation type="submission" date="2015-01" db="EMBL/GenBank/DDBJ databases">
        <title>Evolution of Trichinella species and genotypes.</title>
        <authorList>
            <person name="Korhonen P.K."/>
            <person name="Edoardo P."/>
            <person name="Giuseppe L.R."/>
            <person name="Gasser R.B."/>
        </authorList>
    </citation>
    <scope>NUCLEOTIDE SEQUENCE [LARGE SCALE GENOMIC DNA]</scope>
    <source>
        <strain evidence="1">ISS1029</strain>
    </source>
</reference>
<dbReference type="AlphaFoldDB" id="A0A0V1GQN9"/>
<name>A0A0V1GQN9_9BILA</name>
<organism evidence="1 2">
    <name type="scientific">Trichinella zimbabwensis</name>
    <dbReference type="NCBI Taxonomy" id="268475"/>
    <lineage>
        <taxon>Eukaryota</taxon>
        <taxon>Metazoa</taxon>
        <taxon>Ecdysozoa</taxon>
        <taxon>Nematoda</taxon>
        <taxon>Enoplea</taxon>
        <taxon>Dorylaimia</taxon>
        <taxon>Trichinellida</taxon>
        <taxon>Trichinellidae</taxon>
        <taxon>Trichinella</taxon>
    </lineage>
</organism>
<dbReference type="Proteomes" id="UP000055024">
    <property type="component" value="Unassembled WGS sequence"/>
</dbReference>
<dbReference type="EMBL" id="JYDP01000431">
    <property type="protein sequence ID" value="KRZ00631.1"/>
    <property type="molecule type" value="Genomic_DNA"/>
</dbReference>
<keyword evidence="2" id="KW-1185">Reference proteome</keyword>
<sequence>MLVCGDDVGGNFDVHFQDDHPTAPNKSVLDMNNGTWRMQTAHFRPPTENSPTVCHQTDDGLCSSNISKLLFIFIELFMLFLL</sequence>
<dbReference type="OrthoDB" id="10415255at2759"/>
<evidence type="ECO:0000313" key="2">
    <source>
        <dbReference type="Proteomes" id="UP000055024"/>
    </source>
</evidence>
<evidence type="ECO:0000313" key="1">
    <source>
        <dbReference type="EMBL" id="KRZ00631.1"/>
    </source>
</evidence>